<dbReference type="InterPro" id="IPR036388">
    <property type="entry name" value="WH-like_DNA-bd_sf"/>
</dbReference>
<reference evidence="5 6" key="1">
    <citation type="submission" date="2019-07" db="EMBL/GenBank/DDBJ databases">
        <title>Complete Genome Sequence and Methylome Analysis of Nocardia otitidis-caviarum NEB252.</title>
        <authorList>
            <person name="Fomenkov A."/>
            <person name="Anton B.P."/>
            <person name="Vincze T."/>
            <person name="Roberts R.J."/>
        </authorList>
    </citation>
    <scope>NUCLEOTIDE SEQUENCE [LARGE SCALE GENOMIC DNA]</scope>
    <source>
        <strain evidence="5 6">NEB252</strain>
    </source>
</reference>
<keyword evidence="2" id="KW-0238">DNA-binding</keyword>
<organism evidence="5 6">
    <name type="scientific">Nocardia otitidiscaviarum</name>
    <dbReference type="NCBI Taxonomy" id="1823"/>
    <lineage>
        <taxon>Bacteria</taxon>
        <taxon>Bacillati</taxon>
        <taxon>Actinomycetota</taxon>
        <taxon>Actinomycetes</taxon>
        <taxon>Mycobacteriales</taxon>
        <taxon>Nocardiaceae</taxon>
        <taxon>Nocardia</taxon>
    </lineage>
</organism>
<dbReference type="EMBL" id="CP041695">
    <property type="protein sequence ID" value="QDP83232.1"/>
    <property type="molecule type" value="Genomic_DNA"/>
</dbReference>
<protein>
    <submittedName>
        <fullName evidence="5">Helix-turn-helix transcriptional regulator</fullName>
    </submittedName>
</protein>
<dbReference type="Gene3D" id="1.10.10.10">
    <property type="entry name" value="Winged helix-like DNA-binding domain superfamily/Winged helix DNA-binding domain"/>
    <property type="match status" value="1"/>
</dbReference>
<dbReference type="InterPro" id="IPR036390">
    <property type="entry name" value="WH_DNA-bd_sf"/>
</dbReference>
<evidence type="ECO:0000256" key="1">
    <source>
        <dbReference type="ARBA" id="ARBA00023015"/>
    </source>
</evidence>
<dbReference type="SUPFAM" id="SSF46785">
    <property type="entry name" value="Winged helix' DNA-binding domain"/>
    <property type="match status" value="1"/>
</dbReference>
<gene>
    <name evidence="5" type="ORF">FOH10_05765</name>
</gene>
<evidence type="ECO:0000256" key="3">
    <source>
        <dbReference type="ARBA" id="ARBA00023163"/>
    </source>
</evidence>
<dbReference type="PROSITE" id="PS51118">
    <property type="entry name" value="HTH_HXLR"/>
    <property type="match status" value="1"/>
</dbReference>
<dbReference type="Proteomes" id="UP000317039">
    <property type="component" value="Chromosome"/>
</dbReference>
<name>A0A516NWE2_9NOCA</name>
<dbReference type="AlphaFoldDB" id="A0A516NWE2"/>
<proteinExistence type="predicted"/>
<dbReference type="PANTHER" id="PTHR33204">
    <property type="entry name" value="TRANSCRIPTIONAL REGULATOR, MARR FAMILY"/>
    <property type="match status" value="1"/>
</dbReference>
<keyword evidence="1" id="KW-0805">Transcription regulation</keyword>
<feature type="domain" description="HTH hxlR-type" evidence="4">
    <location>
        <begin position="73"/>
        <end position="171"/>
    </location>
</feature>
<keyword evidence="3" id="KW-0804">Transcription</keyword>
<dbReference type="Pfam" id="PF01638">
    <property type="entry name" value="HxlR"/>
    <property type="match status" value="1"/>
</dbReference>
<dbReference type="KEGG" id="nod:FOH10_05765"/>
<evidence type="ECO:0000313" key="6">
    <source>
        <dbReference type="Proteomes" id="UP000317039"/>
    </source>
</evidence>
<accession>A0A516NWE2</accession>
<evidence type="ECO:0000256" key="2">
    <source>
        <dbReference type="ARBA" id="ARBA00023125"/>
    </source>
</evidence>
<dbReference type="GO" id="GO:0003677">
    <property type="term" value="F:DNA binding"/>
    <property type="evidence" value="ECO:0007669"/>
    <property type="project" value="UniProtKB-KW"/>
</dbReference>
<evidence type="ECO:0000259" key="4">
    <source>
        <dbReference type="PROSITE" id="PS51118"/>
    </source>
</evidence>
<sequence>MPLGLQPRGVFGHRATDLVGDTRQLAGLLDLHEQPLLDPVAAHSTWKIKVCAWNFQVTRYSGLVPRRSYDHYCAVSRALDIVGDRWSLLVVRELCSGPRRYSDLFADLPGISTDMLAARLKDLEREGILTRGRAGTRAATVVYELTPAGLALRPVLDALSAWGTPLLGERRATDAVRAHWFALPLGRAVAQLVPEGTVTVRIGDTVLHYTVTDSGIAHVDGPAVDPDLELHLDLPAAIAVATGARSLTEAARTPAPER</sequence>
<dbReference type="PANTHER" id="PTHR33204:SF18">
    <property type="entry name" value="TRANSCRIPTIONAL REGULATORY PROTEIN"/>
    <property type="match status" value="1"/>
</dbReference>
<evidence type="ECO:0000313" key="5">
    <source>
        <dbReference type="EMBL" id="QDP83232.1"/>
    </source>
</evidence>
<dbReference type="InterPro" id="IPR002577">
    <property type="entry name" value="HTH_HxlR"/>
</dbReference>